<evidence type="ECO:0000313" key="3">
    <source>
        <dbReference type="EMBL" id="KAF4655522.1"/>
    </source>
</evidence>
<dbReference type="Proteomes" id="UP000591131">
    <property type="component" value="Unassembled WGS sequence"/>
</dbReference>
<keyword evidence="4" id="KW-1185">Reference proteome</keyword>
<sequence>MPTLKTLVLPLAIVKAFAGELWGTYCHNKKLFTFPNLPFHEFCADIERWEDKPVLHLRYSTPTEPHKWIETCEILLEERREERQSFKEDVYRISPWGVLDGLSGWFNQLNQLPGFEYASQDSLKIIPSQDGRLTLELGNMNLVLDKIPSSKRKRKTSEEGHHAAKKGKHTALDKPQNIPVKVSNRRPTLSGSTLRDGRYYMFDFFGVVTEAAIDMKGDGQDLEARFELYSSDGRKLEIPYIKLKGEGDMKIDLDKMSKLSRRLNENKIKVFGTAISIDNLTLESITIKTEGDGFISLCLGRSVHGEPAKELVMYRIS</sequence>
<organism evidence="3 4">
    <name type="scientific">Perkinsus chesapeaki</name>
    <name type="common">Clam parasite</name>
    <name type="synonym">Perkinsus andrewsi</name>
    <dbReference type="NCBI Taxonomy" id="330153"/>
    <lineage>
        <taxon>Eukaryota</taxon>
        <taxon>Sar</taxon>
        <taxon>Alveolata</taxon>
        <taxon>Perkinsozoa</taxon>
        <taxon>Perkinsea</taxon>
        <taxon>Perkinsida</taxon>
        <taxon>Perkinsidae</taxon>
        <taxon>Perkinsus</taxon>
    </lineage>
</organism>
<feature type="chain" id="PRO_5029469004" evidence="2">
    <location>
        <begin position="19"/>
        <end position="317"/>
    </location>
</feature>
<feature type="signal peptide" evidence="2">
    <location>
        <begin position="1"/>
        <end position="18"/>
    </location>
</feature>
<accession>A0A7J6L8L6</accession>
<feature type="region of interest" description="Disordered" evidence="1">
    <location>
        <begin position="148"/>
        <end position="174"/>
    </location>
</feature>
<name>A0A7J6L8L6_PERCH</name>
<protein>
    <submittedName>
        <fullName evidence="3">Uncharacterized protein</fullName>
    </submittedName>
</protein>
<comment type="caution">
    <text evidence="3">The sequence shown here is derived from an EMBL/GenBank/DDBJ whole genome shotgun (WGS) entry which is preliminary data.</text>
</comment>
<proteinExistence type="predicted"/>
<dbReference type="OrthoDB" id="10312657at2759"/>
<reference evidence="3 4" key="1">
    <citation type="submission" date="2020-04" db="EMBL/GenBank/DDBJ databases">
        <title>Perkinsus chesapeaki whole genome sequence.</title>
        <authorList>
            <person name="Bogema D.R."/>
        </authorList>
    </citation>
    <scope>NUCLEOTIDE SEQUENCE [LARGE SCALE GENOMIC DNA]</scope>
    <source>
        <strain evidence="3">ATCC PRA-425</strain>
    </source>
</reference>
<dbReference type="EMBL" id="JAAPAO010000652">
    <property type="protein sequence ID" value="KAF4655522.1"/>
    <property type="molecule type" value="Genomic_DNA"/>
</dbReference>
<dbReference type="AlphaFoldDB" id="A0A7J6L8L6"/>
<evidence type="ECO:0000256" key="1">
    <source>
        <dbReference type="SAM" id="MobiDB-lite"/>
    </source>
</evidence>
<keyword evidence="2" id="KW-0732">Signal</keyword>
<evidence type="ECO:0000313" key="4">
    <source>
        <dbReference type="Proteomes" id="UP000591131"/>
    </source>
</evidence>
<evidence type="ECO:0000256" key="2">
    <source>
        <dbReference type="SAM" id="SignalP"/>
    </source>
</evidence>
<gene>
    <name evidence="3" type="ORF">FOL47_009406</name>
</gene>